<dbReference type="Pfam" id="PF00497">
    <property type="entry name" value="SBP_bac_3"/>
    <property type="match status" value="1"/>
</dbReference>
<dbReference type="CDD" id="cd00082">
    <property type="entry name" value="HisKA"/>
    <property type="match status" value="1"/>
</dbReference>
<evidence type="ECO:0000256" key="8">
    <source>
        <dbReference type="SAM" id="Phobius"/>
    </source>
</evidence>
<dbReference type="EC" id="2.7.13.3" evidence="2"/>
<evidence type="ECO:0000256" key="4">
    <source>
        <dbReference type="ARBA" id="ARBA00022679"/>
    </source>
</evidence>
<dbReference type="SUPFAM" id="SSF55874">
    <property type="entry name" value="ATPase domain of HSP90 chaperone/DNA topoisomerase II/histidine kinase"/>
    <property type="match status" value="1"/>
</dbReference>
<evidence type="ECO:0000256" key="3">
    <source>
        <dbReference type="ARBA" id="ARBA00022553"/>
    </source>
</evidence>
<feature type="domain" description="Histidine kinase" evidence="9">
    <location>
        <begin position="387"/>
        <end position="602"/>
    </location>
</feature>
<dbReference type="InterPro" id="IPR036097">
    <property type="entry name" value="HisK_dim/P_sf"/>
</dbReference>
<sequence>MHDLYFWYNQSAQMRKQFILIFLLVMGFQTGYANGDSWNKIVSEGKGVVKFYWYPNNVIIANSRDIIDGIEHDLAVSFVSYLEAMYNVDIELQWIETKSFDEVMNTVKDGSGGTFGASSISITPNRSRVYNFTEPYMADVAVLVSNASMPIALSESQLASILKESSAVSIRNTTLVESLQKLKGQLDITFDIRYVKNSGNIIDYINDNPNTFGYVDIANFLVAIESSSNVKRQFLFPVKLEGLAMVFPKNSDWTIPVNDYFNSARFQEDRQEIITKFLGSNATEIINRISKTAEMGPLEEIVLSNREKEAQYEMLLEAARKDQESTKLTTILSSIIAVALVVILLVFLLYKIKSRNNEQLLEQQKMIEERNSQLRSINEEKNNLIQVLAHDLRSPISNILNGSQIIQERENLSDDGSKIIGFIIQSSEKLNKLIDKILDVDAIETGRHNVQLESFPIHQIISRALEDNSAKAKTKNITLSEDISTDLNVKADKVYTTQVIDNLLSNAIKYSDEETTVEISAMIVNDMIRISVKDQGPGLSEDDQKKIFRKYQRLSAKPTKGEESLGLGLSIVKLFTERMGGFVTFDTKLGQGTTFHVSLRKG</sequence>
<evidence type="ECO:0000256" key="7">
    <source>
        <dbReference type="SAM" id="Coils"/>
    </source>
</evidence>
<dbReference type="InterPro" id="IPR004358">
    <property type="entry name" value="Sig_transdc_His_kin-like_C"/>
</dbReference>
<dbReference type="CDD" id="cd00075">
    <property type="entry name" value="HATPase"/>
    <property type="match status" value="1"/>
</dbReference>
<dbReference type="Proteomes" id="UP000198393">
    <property type="component" value="Unassembled WGS sequence"/>
</dbReference>
<dbReference type="Pfam" id="PF00512">
    <property type="entry name" value="HisKA"/>
    <property type="match status" value="1"/>
</dbReference>
<feature type="coiled-coil region" evidence="7">
    <location>
        <begin position="357"/>
        <end position="387"/>
    </location>
</feature>
<evidence type="ECO:0000256" key="1">
    <source>
        <dbReference type="ARBA" id="ARBA00000085"/>
    </source>
</evidence>
<dbReference type="InterPro" id="IPR001638">
    <property type="entry name" value="Solute-binding_3/MltF_N"/>
</dbReference>
<dbReference type="PROSITE" id="PS50109">
    <property type="entry name" value="HIS_KIN"/>
    <property type="match status" value="1"/>
</dbReference>
<accession>A0A239GXF6</accession>
<dbReference type="SMART" id="SM00388">
    <property type="entry name" value="HisKA"/>
    <property type="match status" value="1"/>
</dbReference>
<dbReference type="SUPFAM" id="SSF47384">
    <property type="entry name" value="Homodimeric domain of signal transducing histidine kinase"/>
    <property type="match status" value="1"/>
</dbReference>
<keyword evidence="5 10" id="KW-0418">Kinase</keyword>
<dbReference type="OrthoDB" id="973690at2"/>
<keyword evidence="8" id="KW-0472">Membrane</keyword>
<keyword evidence="8" id="KW-0812">Transmembrane</keyword>
<dbReference type="Gene3D" id="3.40.190.10">
    <property type="entry name" value="Periplasmic binding protein-like II"/>
    <property type="match status" value="2"/>
</dbReference>
<keyword evidence="6" id="KW-0902">Two-component regulatory system</keyword>
<dbReference type="SMART" id="SM00387">
    <property type="entry name" value="HATPase_c"/>
    <property type="match status" value="1"/>
</dbReference>
<keyword evidence="8" id="KW-1133">Transmembrane helix</keyword>
<dbReference type="PANTHER" id="PTHR43711:SF1">
    <property type="entry name" value="HISTIDINE KINASE 1"/>
    <property type="match status" value="1"/>
</dbReference>
<dbReference type="GO" id="GO:0000155">
    <property type="term" value="F:phosphorelay sensor kinase activity"/>
    <property type="evidence" value="ECO:0007669"/>
    <property type="project" value="InterPro"/>
</dbReference>
<name>A0A239GXF6_EKHLU</name>
<dbReference type="InterPro" id="IPR003661">
    <property type="entry name" value="HisK_dim/P_dom"/>
</dbReference>
<dbReference type="Pfam" id="PF02518">
    <property type="entry name" value="HATPase_c"/>
    <property type="match status" value="1"/>
</dbReference>
<evidence type="ECO:0000256" key="5">
    <source>
        <dbReference type="ARBA" id="ARBA00022777"/>
    </source>
</evidence>
<reference evidence="10 11" key="1">
    <citation type="submission" date="2017-06" db="EMBL/GenBank/DDBJ databases">
        <authorList>
            <person name="Kim H.J."/>
            <person name="Triplett B.A."/>
        </authorList>
    </citation>
    <scope>NUCLEOTIDE SEQUENCE [LARGE SCALE GENOMIC DNA]</scope>
    <source>
        <strain evidence="10 11">DSM 19307</strain>
    </source>
</reference>
<proteinExistence type="predicted"/>
<dbReference type="FunFam" id="3.30.565.10:FF:000006">
    <property type="entry name" value="Sensor histidine kinase WalK"/>
    <property type="match status" value="1"/>
</dbReference>
<keyword evidence="11" id="KW-1185">Reference proteome</keyword>
<dbReference type="PRINTS" id="PR00344">
    <property type="entry name" value="BCTRLSENSOR"/>
</dbReference>
<evidence type="ECO:0000313" key="11">
    <source>
        <dbReference type="Proteomes" id="UP000198393"/>
    </source>
</evidence>
<comment type="catalytic activity">
    <reaction evidence="1">
        <text>ATP + protein L-histidine = ADP + protein N-phospho-L-histidine.</text>
        <dbReference type="EC" id="2.7.13.3"/>
    </reaction>
</comment>
<dbReference type="SMART" id="SM00062">
    <property type="entry name" value="PBPb"/>
    <property type="match status" value="1"/>
</dbReference>
<protein>
    <recommendedName>
        <fullName evidence="2">histidine kinase</fullName>
        <ecNumber evidence="2">2.7.13.3</ecNumber>
    </recommendedName>
</protein>
<keyword evidence="3" id="KW-0597">Phosphoprotein</keyword>
<keyword evidence="4" id="KW-0808">Transferase</keyword>
<gene>
    <name evidence="10" type="ORF">SAMN05421640_1010</name>
</gene>
<evidence type="ECO:0000256" key="2">
    <source>
        <dbReference type="ARBA" id="ARBA00012438"/>
    </source>
</evidence>
<dbReference type="EMBL" id="FZPD01000002">
    <property type="protein sequence ID" value="SNS72734.1"/>
    <property type="molecule type" value="Genomic_DNA"/>
</dbReference>
<organism evidence="10 11">
    <name type="scientific">Ekhidna lutea</name>
    <dbReference type="NCBI Taxonomy" id="447679"/>
    <lineage>
        <taxon>Bacteria</taxon>
        <taxon>Pseudomonadati</taxon>
        <taxon>Bacteroidota</taxon>
        <taxon>Cytophagia</taxon>
        <taxon>Cytophagales</taxon>
        <taxon>Reichenbachiellaceae</taxon>
        <taxon>Ekhidna</taxon>
    </lineage>
</organism>
<dbReference type="InterPro" id="IPR003594">
    <property type="entry name" value="HATPase_dom"/>
</dbReference>
<dbReference type="AlphaFoldDB" id="A0A239GXF6"/>
<dbReference type="Gene3D" id="3.30.565.10">
    <property type="entry name" value="Histidine kinase-like ATPase, C-terminal domain"/>
    <property type="match status" value="1"/>
</dbReference>
<evidence type="ECO:0000259" key="9">
    <source>
        <dbReference type="PROSITE" id="PS50109"/>
    </source>
</evidence>
<dbReference type="InterPro" id="IPR036890">
    <property type="entry name" value="HATPase_C_sf"/>
</dbReference>
<evidence type="ECO:0000313" key="10">
    <source>
        <dbReference type="EMBL" id="SNS72734.1"/>
    </source>
</evidence>
<feature type="transmembrane region" description="Helical" evidence="8">
    <location>
        <begin position="331"/>
        <end position="350"/>
    </location>
</feature>
<dbReference type="PANTHER" id="PTHR43711">
    <property type="entry name" value="TWO-COMPONENT HISTIDINE KINASE"/>
    <property type="match status" value="1"/>
</dbReference>
<keyword evidence="7" id="KW-0175">Coiled coil</keyword>
<evidence type="ECO:0000256" key="6">
    <source>
        <dbReference type="ARBA" id="ARBA00023012"/>
    </source>
</evidence>
<dbReference type="Gene3D" id="1.10.287.130">
    <property type="match status" value="1"/>
</dbReference>
<dbReference type="SUPFAM" id="SSF53850">
    <property type="entry name" value="Periplasmic binding protein-like II"/>
    <property type="match status" value="1"/>
</dbReference>
<dbReference type="InterPro" id="IPR005467">
    <property type="entry name" value="His_kinase_dom"/>
</dbReference>
<dbReference type="InterPro" id="IPR050736">
    <property type="entry name" value="Sensor_HK_Regulatory"/>
</dbReference>